<feature type="region of interest" description="Disordered" evidence="1">
    <location>
        <begin position="99"/>
        <end position="119"/>
    </location>
</feature>
<evidence type="ECO:0000256" key="1">
    <source>
        <dbReference type="SAM" id="MobiDB-lite"/>
    </source>
</evidence>
<evidence type="ECO:0008006" key="3">
    <source>
        <dbReference type="Google" id="ProtNLM"/>
    </source>
</evidence>
<name>A0A0F9JWA6_9ZZZZ</name>
<reference evidence="2" key="1">
    <citation type="journal article" date="2015" name="Nature">
        <title>Complex archaea that bridge the gap between prokaryotes and eukaryotes.</title>
        <authorList>
            <person name="Spang A."/>
            <person name="Saw J.H."/>
            <person name="Jorgensen S.L."/>
            <person name="Zaremba-Niedzwiedzka K."/>
            <person name="Martijn J."/>
            <person name="Lind A.E."/>
            <person name="van Eijk R."/>
            <person name="Schleper C."/>
            <person name="Guy L."/>
            <person name="Ettema T.J."/>
        </authorList>
    </citation>
    <scope>NUCLEOTIDE SEQUENCE</scope>
</reference>
<feature type="compositionally biased region" description="Basic and acidic residues" evidence="1">
    <location>
        <begin position="99"/>
        <end position="113"/>
    </location>
</feature>
<sequence length="119" mass="14266">MSDDDKKNKDAKKIDWFIVLKQLRAIREYPGMLKTPMGQYLRRNHTQLDNYTKFLVKALYIVITLRISDRKELLHVTAEGKKMFENFKEQFEIWVKQEEKKQADKKQKEKDAGAETEEE</sequence>
<dbReference type="EMBL" id="LAZR01010471">
    <property type="protein sequence ID" value="KKM66746.1"/>
    <property type="molecule type" value="Genomic_DNA"/>
</dbReference>
<organism evidence="2">
    <name type="scientific">marine sediment metagenome</name>
    <dbReference type="NCBI Taxonomy" id="412755"/>
    <lineage>
        <taxon>unclassified sequences</taxon>
        <taxon>metagenomes</taxon>
        <taxon>ecological metagenomes</taxon>
    </lineage>
</organism>
<gene>
    <name evidence="2" type="ORF">LCGC14_1478110</name>
</gene>
<comment type="caution">
    <text evidence="2">The sequence shown here is derived from an EMBL/GenBank/DDBJ whole genome shotgun (WGS) entry which is preliminary data.</text>
</comment>
<proteinExistence type="predicted"/>
<accession>A0A0F9JWA6</accession>
<dbReference type="AlphaFoldDB" id="A0A0F9JWA6"/>
<evidence type="ECO:0000313" key="2">
    <source>
        <dbReference type="EMBL" id="KKM66746.1"/>
    </source>
</evidence>
<protein>
    <recommendedName>
        <fullName evidence="3">HTH marR-type domain-containing protein</fullName>
    </recommendedName>
</protein>